<dbReference type="SUPFAM" id="SSF52540">
    <property type="entry name" value="P-loop containing nucleoside triphosphate hydrolases"/>
    <property type="match status" value="1"/>
</dbReference>
<evidence type="ECO:0000313" key="1">
    <source>
        <dbReference type="EMBL" id="CAF5026190.1"/>
    </source>
</evidence>
<dbReference type="InterPro" id="IPR027417">
    <property type="entry name" value="P-loop_NTPase"/>
</dbReference>
<feature type="non-terminal residue" evidence="1">
    <location>
        <position position="139"/>
    </location>
</feature>
<feature type="non-terminal residue" evidence="1">
    <location>
        <position position="1"/>
    </location>
</feature>
<name>A0A822BFU4_9BILA</name>
<dbReference type="PANTHER" id="PTHR32046:SF11">
    <property type="entry name" value="IMMUNE-ASSOCIATED NUCLEOTIDE-BINDING PROTEIN 10-LIKE"/>
    <property type="match status" value="1"/>
</dbReference>
<dbReference type="EMBL" id="CAJOBR010041014">
    <property type="protein sequence ID" value="CAF5026190.1"/>
    <property type="molecule type" value="Genomic_DNA"/>
</dbReference>
<dbReference type="Proteomes" id="UP000663848">
    <property type="component" value="Unassembled WGS sequence"/>
</dbReference>
<evidence type="ECO:0000313" key="2">
    <source>
        <dbReference type="Proteomes" id="UP000663848"/>
    </source>
</evidence>
<proteinExistence type="predicted"/>
<sequence>QRCRSFVFPVGDKNLRIIDTPPVGDTRGLEQDTKSFYEILTYISQYEHLNGICILLKPNEEHLTILFRFYINELLRHLHKSAHQNIIFVFTHARATFFKPGATSKILRALLDQHKKDHDVDVSFSREKTFLLDNESFRY</sequence>
<gene>
    <name evidence="1" type="ORF">QYT958_LOCUS40326</name>
</gene>
<protein>
    <submittedName>
        <fullName evidence="1">Uncharacterized protein</fullName>
    </submittedName>
</protein>
<comment type="caution">
    <text evidence="1">The sequence shown here is derived from an EMBL/GenBank/DDBJ whole genome shotgun (WGS) entry which is preliminary data.</text>
</comment>
<dbReference type="PANTHER" id="PTHR32046">
    <property type="entry name" value="G DOMAIN-CONTAINING PROTEIN"/>
    <property type="match status" value="1"/>
</dbReference>
<dbReference type="AlphaFoldDB" id="A0A822BFU4"/>
<reference evidence="1" key="1">
    <citation type="submission" date="2021-02" db="EMBL/GenBank/DDBJ databases">
        <authorList>
            <person name="Nowell W R."/>
        </authorList>
    </citation>
    <scope>NUCLEOTIDE SEQUENCE</scope>
</reference>
<accession>A0A822BFU4</accession>
<dbReference type="Gene3D" id="3.40.50.300">
    <property type="entry name" value="P-loop containing nucleotide triphosphate hydrolases"/>
    <property type="match status" value="1"/>
</dbReference>
<organism evidence="1 2">
    <name type="scientific">Rotaria socialis</name>
    <dbReference type="NCBI Taxonomy" id="392032"/>
    <lineage>
        <taxon>Eukaryota</taxon>
        <taxon>Metazoa</taxon>
        <taxon>Spiralia</taxon>
        <taxon>Gnathifera</taxon>
        <taxon>Rotifera</taxon>
        <taxon>Eurotatoria</taxon>
        <taxon>Bdelloidea</taxon>
        <taxon>Philodinida</taxon>
        <taxon>Philodinidae</taxon>
        <taxon>Rotaria</taxon>
    </lineage>
</organism>